<evidence type="ECO:0000256" key="3">
    <source>
        <dbReference type="ARBA" id="ARBA00022448"/>
    </source>
</evidence>
<gene>
    <name evidence="6" type="ORF">E2A64_14230</name>
</gene>
<evidence type="ECO:0000256" key="5">
    <source>
        <dbReference type="ARBA" id="ARBA00022764"/>
    </source>
</evidence>
<dbReference type="Proteomes" id="UP000295131">
    <property type="component" value="Unassembled WGS sequence"/>
</dbReference>
<proteinExistence type="inferred from homology"/>
<dbReference type="OrthoDB" id="9803049at2"/>
<keyword evidence="3" id="KW-0813">Transport</keyword>
<evidence type="ECO:0000256" key="1">
    <source>
        <dbReference type="ARBA" id="ARBA00004418"/>
    </source>
</evidence>
<dbReference type="Pfam" id="PF01547">
    <property type="entry name" value="SBP_bac_1"/>
    <property type="match status" value="1"/>
</dbReference>
<keyword evidence="5" id="KW-0574">Periplasm</keyword>
<comment type="caution">
    <text evidence="6">The sequence shown here is derived from an EMBL/GenBank/DDBJ whole genome shotgun (WGS) entry which is preliminary data.</text>
</comment>
<accession>A0A4R5PI39</accession>
<protein>
    <submittedName>
        <fullName evidence="6">Extracellular solute-binding protein</fullName>
    </submittedName>
</protein>
<evidence type="ECO:0000313" key="6">
    <source>
        <dbReference type="EMBL" id="TDH34889.1"/>
    </source>
</evidence>
<dbReference type="InterPro" id="IPR006059">
    <property type="entry name" value="SBP"/>
</dbReference>
<organism evidence="6 7">
    <name type="scientific">Pseudohoeflea suaedae</name>
    <dbReference type="NCBI Taxonomy" id="877384"/>
    <lineage>
        <taxon>Bacteria</taxon>
        <taxon>Pseudomonadati</taxon>
        <taxon>Pseudomonadota</taxon>
        <taxon>Alphaproteobacteria</taxon>
        <taxon>Hyphomicrobiales</taxon>
        <taxon>Rhizobiaceae</taxon>
        <taxon>Pseudohoeflea</taxon>
    </lineage>
</organism>
<dbReference type="InterPro" id="IPR006311">
    <property type="entry name" value="TAT_signal"/>
</dbReference>
<evidence type="ECO:0000313" key="7">
    <source>
        <dbReference type="Proteomes" id="UP000295131"/>
    </source>
</evidence>
<keyword evidence="4" id="KW-0732">Signal</keyword>
<dbReference type="PANTHER" id="PTHR43649:SF34">
    <property type="entry name" value="ABC TRANSPORTER PERIPLASMIC-BINDING PROTEIN YCJN-RELATED"/>
    <property type="match status" value="1"/>
</dbReference>
<dbReference type="InterPro" id="IPR050490">
    <property type="entry name" value="Bact_solute-bd_prot1"/>
</dbReference>
<name>A0A4R5PI39_9HYPH</name>
<dbReference type="GO" id="GO:0042597">
    <property type="term" value="C:periplasmic space"/>
    <property type="evidence" value="ECO:0007669"/>
    <property type="project" value="UniProtKB-SubCell"/>
</dbReference>
<evidence type="ECO:0000256" key="2">
    <source>
        <dbReference type="ARBA" id="ARBA00008520"/>
    </source>
</evidence>
<dbReference type="EMBL" id="SMSI01000003">
    <property type="protein sequence ID" value="TDH34889.1"/>
    <property type="molecule type" value="Genomic_DNA"/>
</dbReference>
<comment type="subcellular location">
    <subcellularLocation>
        <location evidence="1">Periplasm</location>
    </subcellularLocation>
</comment>
<dbReference type="SUPFAM" id="SSF53850">
    <property type="entry name" value="Periplasmic binding protein-like II"/>
    <property type="match status" value="1"/>
</dbReference>
<keyword evidence="7" id="KW-1185">Reference proteome</keyword>
<evidence type="ECO:0000256" key="4">
    <source>
        <dbReference type="ARBA" id="ARBA00022729"/>
    </source>
</evidence>
<dbReference type="Gene3D" id="3.40.190.10">
    <property type="entry name" value="Periplasmic binding protein-like II"/>
    <property type="match status" value="2"/>
</dbReference>
<dbReference type="PROSITE" id="PS51318">
    <property type="entry name" value="TAT"/>
    <property type="match status" value="1"/>
</dbReference>
<dbReference type="PANTHER" id="PTHR43649">
    <property type="entry name" value="ARABINOSE-BINDING PROTEIN-RELATED"/>
    <property type="match status" value="1"/>
</dbReference>
<sequence length="535" mass="58335">MNIKSAISRRRLLSTAASAGLVTALGAPLYLRLGRARAAEGLAEGMVGGPTGFDGAERYQYGPDTPEARAVEAIKELKGAGKAPDRIVLGLSDGSIGQLTQPFPEGAPSIKELWEAETGITLDIVGVPNGQEFTKVMQDVSTKGGAFDIYAVEWNRLGDLAETGGIVNLDEYVAAHKPEWDDPERGYVGGKQGVSLLNNYRGSTYGVSLDGDFQIWNHRTDLFNDPAEQKTFADKYGYELAPPTTFKQHDEIAAFFHRPDQGLFGSTDLRNQGWGYTNWYQRFVSMASPNQFLFDDEGKPLINSEAGINATQEYIDSLAHHSPDAISWGWPEQYGNFASGGAAMTCAFSNLPKFLDNSANEGSKVTGKVGSHLPPGREIDGKLVRRTVLWLNLSASVSSQSDYPEASYLLLQWLGSSRIYSWMTANPGGYFDPFQLSNFADPLVRQTYHDYHMDVVRESVARTVPTINYPGATAFHNALDENLVAALTGSKSAADAMADTERQWARVARRVGEDKLVEAIKANKAAWPTVTDPIG</sequence>
<dbReference type="AlphaFoldDB" id="A0A4R5PI39"/>
<dbReference type="RefSeq" id="WP_133285174.1">
    <property type="nucleotide sequence ID" value="NZ_SMSI01000003.1"/>
</dbReference>
<comment type="similarity">
    <text evidence="2">Belongs to the bacterial solute-binding protein 1 family.</text>
</comment>
<reference evidence="6 7" key="1">
    <citation type="journal article" date="2013" name="Int. J. Syst. Evol. Microbiol.">
        <title>Hoeflea suaedae sp. nov., an endophytic bacterium isolated from the root of the halophyte Suaeda maritima.</title>
        <authorList>
            <person name="Chung E.J."/>
            <person name="Park J.A."/>
            <person name="Pramanik P."/>
            <person name="Bibi F."/>
            <person name="Jeon C.O."/>
            <person name="Chung Y.R."/>
        </authorList>
    </citation>
    <scope>NUCLEOTIDE SEQUENCE [LARGE SCALE GENOMIC DNA]</scope>
    <source>
        <strain evidence="6 7">YC6898</strain>
    </source>
</reference>